<comment type="similarity">
    <text evidence="1">Belongs to the LOB domain-containing protein family.</text>
</comment>
<reference evidence="4" key="1">
    <citation type="submission" date="2013-01" db="EMBL/GenBank/DDBJ databases">
        <title>Draft Genome Sequence of a Mulberry Tree, Morus notabilis C.K. Schneid.</title>
        <authorList>
            <person name="He N."/>
            <person name="Zhao S."/>
        </authorList>
    </citation>
    <scope>NUCLEOTIDE SEQUENCE</scope>
</reference>
<accession>W9S930</accession>
<dbReference type="SMR" id="W9S930"/>
<evidence type="ECO:0000259" key="2">
    <source>
        <dbReference type="PROSITE" id="PS50891"/>
    </source>
</evidence>
<evidence type="ECO:0000313" key="3">
    <source>
        <dbReference type="EMBL" id="EXB94636.1"/>
    </source>
</evidence>
<sequence>MISGRCAACKNSRSKCPPNCIFSPFFPSNNPQRFACVHRIYGAKNVKKMLQALPSHDLRAQAAECMCFEAQCRIESPVYGCGGIVSQLHQQIHFAETQLAKTRAQIKALIISNVVQEEESQLLHDQPLG</sequence>
<dbReference type="Pfam" id="PF03195">
    <property type="entry name" value="LOB"/>
    <property type="match status" value="1"/>
</dbReference>
<keyword evidence="4" id="KW-1185">Reference proteome</keyword>
<dbReference type="PANTHER" id="PTHR31301">
    <property type="entry name" value="LOB DOMAIN-CONTAINING PROTEIN 4-RELATED"/>
    <property type="match status" value="1"/>
</dbReference>
<dbReference type="eggNOG" id="ENOG502S2P2">
    <property type="taxonomic scope" value="Eukaryota"/>
</dbReference>
<dbReference type="EMBL" id="KE345165">
    <property type="protein sequence ID" value="EXB94636.1"/>
    <property type="molecule type" value="Genomic_DNA"/>
</dbReference>
<dbReference type="AlphaFoldDB" id="W9S930"/>
<feature type="domain" description="LOB" evidence="2">
    <location>
        <begin position="4"/>
        <end position="106"/>
    </location>
</feature>
<dbReference type="PROSITE" id="PS50891">
    <property type="entry name" value="LOB"/>
    <property type="match status" value="1"/>
</dbReference>
<dbReference type="STRING" id="981085.W9S930"/>
<gene>
    <name evidence="3" type="ORF">L484_005793</name>
</gene>
<protein>
    <recommendedName>
        <fullName evidence="2">LOB domain-containing protein</fullName>
    </recommendedName>
</protein>
<evidence type="ECO:0000313" key="4">
    <source>
        <dbReference type="Proteomes" id="UP000030645"/>
    </source>
</evidence>
<name>W9S930_9ROSA</name>
<dbReference type="Proteomes" id="UP000030645">
    <property type="component" value="Unassembled WGS sequence"/>
</dbReference>
<proteinExistence type="inferred from homology"/>
<dbReference type="InterPro" id="IPR004883">
    <property type="entry name" value="LOB"/>
</dbReference>
<organism evidence="3 4">
    <name type="scientific">Morus notabilis</name>
    <dbReference type="NCBI Taxonomy" id="981085"/>
    <lineage>
        <taxon>Eukaryota</taxon>
        <taxon>Viridiplantae</taxon>
        <taxon>Streptophyta</taxon>
        <taxon>Embryophyta</taxon>
        <taxon>Tracheophyta</taxon>
        <taxon>Spermatophyta</taxon>
        <taxon>Magnoliopsida</taxon>
        <taxon>eudicotyledons</taxon>
        <taxon>Gunneridae</taxon>
        <taxon>Pentapetalae</taxon>
        <taxon>rosids</taxon>
        <taxon>fabids</taxon>
        <taxon>Rosales</taxon>
        <taxon>Moraceae</taxon>
        <taxon>Moreae</taxon>
        <taxon>Morus</taxon>
    </lineage>
</organism>
<evidence type="ECO:0000256" key="1">
    <source>
        <dbReference type="ARBA" id="ARBA00005474"/>
    </source>
</evidence>
<dbReference type="PANTHER" id="PTHR31301:SF120">
    <property type="entry name" value="LOB DOMAIN-CONTAINING PROTEIN 23-RELATED"/>
    <property type="match status" value="1"/>
</dbReference>